<dbReference type="InParanoid" id="F6H194"/>
<dbReference type="FunCoup" id="F6H194">
    <property type="interactions" value="2"/>
</dbReference>
<name>F6H194_VITVI</name>
<dbReference type="ExpressionAtlas" id="F6H194">
    <property type="expression patterns" value="baseline and differential"/>
</dbReference>
<reference evidence="3" key="1">
    <citation type="journal article" date="2007" name="Nature">
        <title>The grapevine genome sequence suggests ancestral hexaploidization in major angiosperm phyla.</title>
        <authorList>
            <consortium name="The French-Italian Public Consortium for Grapevine Genome Characterization."/>
            <person name="Jaillon O."/>
            <person name="Aury J.-M."/>
            <person name="Noel B."/>
            <person name="Policriti A."/>
            <person name="Clepet C."/>
            <person name="Casagrande A."/>
            <person name="Choisne N."/>
            <person name="Aubourg S."/>
            <person name="Vitulo N."/>
            <person name="Jubin C."/>
            <person name="Vezzi A."/>
            <person name="Legeai F."/>
            <person name="Hugueney P."/>
            <person name="Dasilva C."/>
            <person name="Horner D."/>
            <person name="Mica E."/>
            <person name="Jublot D."/>
            <person name="Poulain J."/>
            <person name="Bruyere C."/>
            <person name="Billault A."/>
            <person name="Segurens B."/>
            <person name="Gouyvenoux M."/>
            <person name="Ugarte E."/>
            <person name="Cattonaro F."/>
            <person name="Anthouard V."/>
            <person name="Vico V."/>
            <person name="Del Fabbro C."/>
            <person name="Alaux M."/>
            <person name="Di Gaspero G."/>
            <person name="Dumas V."/>
            <person name="Felice N."/>
            <person name="Paillard S."/>
            <person name="Juman I."/>
            <person name="Moroldo M."/>
            <person name="Scalabrin S."/>
            <person name="Canaguier A."/>
            <person name="Le Clainche I."/>
            <person name="Malacrida G."/>
            <person name="Durand E."/>
            <person name="Pesole G."/>
            <person name="Laucou V."/>
            <person name="Chatelet P."/>
            <person name="Merdinoglu D."/>
            <person name="Delledonne M."/>
            <person name="Pezzotti M."/>
            <person name="Lecharny A."/>
            <person name="Scarpelli C."/>
            <person name="Artiguenave F."/>
            <person name="Pe M.E."/>
            <person name="Valle G."/>
            <person name="Morgante M."/>
            <person name="Caboche M."/>
            <person name="Adam-Blondon A.-F."/>
            <person name="Weissenbach J."/>
            <person name="Quetier F."/>
            <person name="Wincker P."/>
        </authorList>
    </citation>
    <scope>NUCLEOTIDE SEQUENCE [LARGE SCALE GENOMIC DNA]</scope>
    <source>
        <strain evidence="3">cv. Pinot noir / PN40024</strain>
    </source>
</reference>
<evidence type="ECO:0000256" key="1">
    <source>
        <dbReference type="SAM" id="MobiDB-lite"/>
    </source>
</evidence>
<proteinExistence type="predicted"/>
<keyword evidence="3" id="KW-1185">Reference proteome</keyword>
<feature type="region of interest" description="Disordered" evidence="1">
    <location>
        <begin position="361"/>
        <end position="380"/>
    </location>
</feature>
<gene>
    <name evidence="2" type="ordered locus">VIT_18s0001g08970</name>
</gene>
<dbReference type="HOGENOM" id="CLU_728457_0_0_1"/>
<feature type="compositionally biased region" description="Basic residues" evidence="1">
    <location>
        <begin position="260"/>
        <end position="271"/>
    </location>
</feature>
<dbReference type="STRING" id="29760.F6H194"/>
<feature type="region of interest" description="Disordered" evidence="1">
    <location>
        <begin position="114"/>
        <end position="219"/>
    </location>
</feature>
<dbReference type="PaxDb" id="29760-VIT_18s0001g08970.t01"/>
<sequence length="380" mass="42826">MCEAGPTKTSKEWEASCLRRKSFTCVLHMSNRVGTWELGKNGKKHYPSPPSPQHAPQRARLCDGLIDSVASHLLCEAIGEIAAMEDARSKYPSLPSNYVSILQLQQRWIKEQQRIQEEEEKGRKQDRESHSPTEDNDPTQNDTRPKFKGRRKFRPNGDKHRRTTDECSQKPKWSEVNGDRQRDGLRRQKPRAAKVKADRWTDQVESQNPEQAEVGCQKPESLKVKKDGRTVEDYCQKSEMEAMVVVGEEIKDDEQTTAGLKKKKKKNRKTKSRAEEELAGGTVQPVSKNGNEDKFPGRVNQIDGIQRRMEKLSVDPGKVGGSHRSTSPHMNDGYRRKPGVSGRWRSHKATGAGLVWVRKGETSDGNVARTSCSGGSGSQR</sequence>
<accession>F6H194</accession>
<feature type="compositionally biased region" description="Polar residues" evidence="1">
    <location>
        <begin position="363"/>
        <end position="373"/>
    </location>
</feature>
<feature type="compositionally biased region" description="Basic and acidic residues" evidence="1">
    <location>
        <begin position="155"/>
        <end position="186"/>
    </location>
</feature>
<organism evidence="2 3">
    <name type="scientific">Vitis vinifera</name>
    <name type="common">Grape</name>
    <dbReference type="NCBI Taxonomy" id="29760"/>
    <lineage>
        <taxon>Eukaryota</taxon>
        <taxon>Viridiplantae</taxon>
        <taxon>Streptophyta</taxon>
        <taxon>Embryophyta</taxon>
        <taxon>Tracheophyta</taxon>
        <taxon>Spermatophyta</taxon>
        <taxon>Magnoliopsida</taxon>
        <taxon>eudicotyledons</taxon>
        <taxon>Gunneridae</taxon>
        <taxon>Pentapetalae</taxon>
        <taxon>rosids</taxon>
        <taxon>Vitales</taxon>
        <taxon>Vitaceae</taxon>
        <taxon>Viteae</taxon>
        <taxon>Vitis</taxon>
    </lineage>
</organism>
<dbReference type="OrthoDB" id="10328951at2759"/>
<feature type="compositionally biased region" description="Basic and acidic residues" evidence="1">
    <location>
        <begin position="114"/>
        <end position="133"/>
    </location>
</feature>
<feature type="region of interest" description="Disordered" evidence="1">
    <location>
        <begin position="251"/>
        <end position="347"/>
    </location>
</feature>
<evidence type="ECO:0000313" key="2">
    <source>
        <dbReference type="EMBL" id="CCB45745.1"/>
    </source>
</evidence>
<protein>
    <submittedName>
        <fullName evidence="2">Uncharacterized protein</fullName>
    </submittedName>
</protein>
<dbReference type="AlphaFoldDB" id="F6H194"/>
<dbReference type="Proteomes" id="UP000009183">
    <property type="component" value="Chromosome 18"/>
</dbReference>
<dbReference type="EMBL" id="FN595227">
    <property type="protein sequence ID" value="CCB45745.1"/>
    <property type="molecule type" value="Genomic_DNA"/>
</dbReference>
<evidence type="ECO:0000313" key="3">
    <source>
        <dbReference type="Proteomes" id="UP000009183"/>
    </source>
</evidence>